<evidence type="ECO:0000313" key="10">
    <source>
        <dbReference type="EMBL" id="UVI29082.1"/>
    </source>
</evidence>
<keyword evidence="6 8" id="KW-1133">Transmembrane helix</keyword>
<keyword evidence="7 8" id="KW-0472">Membrane</keyword>
<organism evidence="10 11">
    <name type="scientific">Paenibacillus spongiae</name>
    <dbReference type="NCBI Taxonomy" id="2909671"/>
    <lineage>
        <taxon>Bacteria</taxon>
        <taxon>Bacillati</taxon>
        <taxon>Bacillota</taxon>
        <taxon>Bacilli</taxon>
        <taxon>Bacillales</taxon>
        <taxon>Paenibacillaceae</taxon>
        <taxon>Paenibacillus</taxon>
    </lineage>
</organism>
<keyword evidence="4" id="KW-1003">Cell membrane</keyword>
<comment type="subcellular location">
    <subcellularLocation>
        <location evidence="1">Cell membrane</location>
        <topology evidence="1">Multi-pass membrane protein</topology>
    </subcellularLocation>
</comment>
<dbReference type="EMBL" id="CP091430">
    <property type="protein sequence ID" value="UVI29082.1"/>
    <property type="molecule type" value="Genomic_DNA"/>
</dbReference>
<dbReference type="PROSITE" id="PS51012">
    <property type="entry name" value="ABC_TM2"/>
    <property type="match status" value="1"/>
</dbReference>
<feature type="transmembrane region" description="Helical" evidence="8">
    <location>
        <begin position="21"/>
        <end position="39"/>
    </location>
</feature>
<evidence type="ECO:0000256" key="5">
    <source>
        <dbReference type="ARBA" id="ARBA00022692"/>
    </source>
</evidence>
<proteinExistence type="inferred from homology"/>
<feature type="transmembrane region" description="Helical" evidence="8">
    <location>
        <begin position="188"/>
        <end position="207"/>
    </location>
</feature>
<name>A0ABY5S8C9_9BACL</name>
<evidence type="ECO:0000259" key="9">
    <source>
        <dbReference type="PROSITE" id="PS51012"/>
    </source>
</evidence>
<keyword evidence="5 8" id="KW-0812">Transmembrane</keyword>
<dbReference type="InterPro" id="IPR047817">
    <property type="entry name" value="ABC2_TM_bact-type"/>
</dbReference>
<sequence length="382" mass="42244">MSDTLWLIRKTMITTFKNYKNLLLYIGMPILGILLASLIHGGSGETALNIGIVNHDKGQAVTEDTVQFILQLEHVQAEEIKESEARDLIVSGELDAVLMFPGGFAESLKNGAPGSVQIVSIKGTQVTGYVSSYLNAYINNIAAIGRTVQGDTASFDTIYKGYRQSDFELSAAKVEDRSANYGMTKQTIGYLLIFMLFSAVNLSGIIIKEKENRTYYRLLASPISPRTYVASNVIVNLFMMMIQIAVTLIVMIRFFHIDPGIPFWQMFLLLLLFAMVAIGLSLVIVAFADNSMTANALQSMLIMPTCLLAGCLFPIEVMPASIQRIADFLPQRWLLDTFGKLQQGSSLESLLLNLGILLAFAAVLSLIAIYRFGRNKEMRSYI</sequence>
<evidence type="ECO:0000256" key="4">
    <source>
        <dbReference type="ARBA" id="ARBA00022475"/>
    </source>
</evidence>
<dbReference type="Proteomes" id="UP001057877">
    <property type="component" value="Chromosome"/>
</dbReference>
<reference evidence="10" key="1">
    <citation type="submission" date="2022-01" db="EMBL/GenBank/DDBJ databases">
        <title>Paenibacillus spongiae sp. nov., isolated from marine sponge.</title>
        <authorList>
            <person name="Li Z."/>
            <person name="Zhang M."/>
        </authorList>
    </citation>
    <scope>NUCLEOTIDE SEQUENCE</scope>
    <source>
        <strain evidence="10">PHS-Z3</strain>
    </source>
</reference>
<evidence type="ECO:0000256" key="6">
    <source>
        <dbReference type="ARBA" id="ARBA00022989"/>
    </source>
</evidence>
<dbReference type="InterPro" id="IPR013525">
    <property type="entry name" value="ABC2_TM"/>
</dbReference>
<feature type="transmembrane region" description="Helical" evidence="8">
    <location>
        <begin position="300"/>
        <end position="322"/>
    </location>
</feature>
<evidence type="ECO:0000256" key="3">
    <source>
        <dbReference type="ARBA" id="ARBA00022448"/>
    </source>
</evidence>
<dbReference type="RefSeq" id="WP_258385171.1">
    <property type="nucleotide sequence ID" value="NZ_CP091430.1"/>
</dbReference>
<feature type="domain" description="ABC transmembrane type-2" evidence="9">
    <location>
        <begin position="151"/>
        <end position="375"/>
    </location>
</feature>
<dbReference type="Gene3D" id="3.40.1710.10">
    <property type="entry name" value="abc type-2 transporter like domain"/>
    <property type="match status" value="1"/>
</dbReference>
<dbReference type="Pfam" id="PF12698">
    <property type="entry name" value="ABC2_membrane_3"/>
    <property type="match status" value="1"/>
</dbReference>
<evidence type="ECO:0000256" key="2">
    <source>
        <dbReference type="ARBA" id="ARBA00007783"/>
    </source>
</evidence>
<keyword evidence="11" id="KW-1185">Reference proteome</keyword>
<keyword evidence="3" id="KW-0813">Transport</keyword>
<dbReference type="PANTHER" id="PTHR30294:SF45">
    <property type="entry name" value="LINEARMYCIN RESISTANCE PERMEASE PROTEIN LNRN"/>
    <property type="match status" value="1"/>
</dbReference>
<protein>
    <submittedName>
        <fullName evidence="10">ABC transporter permease</fullName>
    </submittedName>
</protein>
<feature type="transmembrane region" description="Helical" evidence="8">
    <location>
        <begin position="228"/>
        <end position="255"/>
    </location>
</feature>
<evidence type="ECO:0000256" key="7">
    <source>
        <dbReference type="ARBA" id="ARBA00023136"/>
    </source>
</evidence>
<evidence type="ECO:0000313" key="11">
    <source>
        <dbReference type="Proteomes" id="UP001057877"/>
    </source>
</evidence>
<comment type="similarity">
    <text evidence="2">Belongs to the ABC-2 integral membrane protein family.</text>
</comment>
<dbReference type="PANTHER" id="PTHR30294">
    <property type="entry name" value="MEMBRANE COMPONENT OF ABC TRANSPORTER YHHJ-RELATED"/>
    <property type="match status" value="1"/>
</dbReference>
<accession>A0ABY5S8C9</accession>
<gene>
    <name evidence="10" type="ORF">L1F29_27160</name>
</gene>
<feature type="transmembrane region" description="Helical" evidence="8">
    <location>
        <begin position="267"/>
        <end position="288"/>
    </location>
</feature>
<evidence type="ECO:0000256" key="8">
    <source>
        <dbReference type="SAM" id="Phobius"/>
    </source>
</evidence>
<evidence type="ECO:0000256" key="1">
    <source>
        <dbReference type="ARBA" id="ARBA00004651"/>
    </source>
</evidence>
<dbReference type="InterPro" id="IPR051449">
    <property type="entry name" value="ABC-2_transporter_component"/>
</dbReference>
<feature type="transmembrane region" description="Helical" evidence="8">
    <location>
        <begin position="350"/>
        <end position="370"/>
    </location>
</feature>